<organism evidence="1 2">
    <name type="scientific">Nocardia wallacei</name>
    <dbReference type="NCBI Taxonomy" id="480035"/>
    <lineage>
        <taxon>Bacteria</taxon>
        <taxon>Bacillati</taxon>
        <taxon>Actinomycetota</taxon>
        <taxon>Actinomycetes</taxon>
        <taxon>Mycobacteriales</taxon>
        <taxon>Nocardiaceae</taxon>
        <taxon>Nocardia</taxon>
    </lineage>
</organism>
<gene>
    <name evidence="1" type="ORF">NWFMUON74_03840</name>
</gene>
<dbReference type="InterPro" id="IPR008949">
    <property type="entry name" value="Isoprenoid_synthase_dom_sf"/>
</dbReference>
<proteinExistence type="predicted"/>
<dbReference type="Proteomes" id="UP000516173">
    <property type="component" value="Chromosome"/>
</dbReference>
<protein>
    <recommendedName>
        <fullName evidence="3">Terpene synthase</fullName>
    </recommendedName>
</protein>
<dbReference type="RefSeq" id="WP_187686298.1">
    <property type="nucleotide sequence ID" value="NZ_AP023396.1"/>
</dbReference>
<reference evidence="1 2" key="1">
    <citation type="submission" date="2020-08" db="EMBL/GenBank/DDBJ databases">
        <title>Genome Sequencing of Nocardia wallacei strain FMUON74 and assembly.</title>
        <authorList>
            <person name="Toyokawa M."/>
            <person name="Uesaka K."/>
        </authorList>
    </citation>
    <scope>NUCLEOTIDE SEQUENCE [LARGE SCALE GENOMIC DNA]</scope>
    <source>
        <strain evidence="1 2">FMUON74</strain>
    </source>
</reference>
<dbReference type="AlphaFoldDB" id="A0A7G1KBT1"/>
<evidence type="ECO:0000313" key="1">
    <source>
        <dbReference type="EMBL" id="BCK52612.1"/>
    </source>
</evidence>
<dbReference type="Gene3D" id="1.10.600.10">
    <property type="entry name" value="Farnesyl Diphosphate Synthase"/>
    <property type="match status" value="1"/>
</dbReference>
<sequence length="354" mass="39101">MTDFRASRQHRSGRLPPIAVFCPIAPAVHPDAATFEARSMDWLAGYEYFGNIAHERRLHGTRSAEFAARVAPNGLAERLQIASDWDYWGFAFDDRADQGALATDLTAFVTYAHQLLRLLDMPDSPPFDDDPLTAAIADISGRFAAEVTPAQYRRWTAAHRSWLWGVAAQIGAPGSLDLDRYLAIRLDNAAGEVVTATTELVGGYEVPDAEHSHPRIRALSEMARLIAALDNDLHSYAKTVADEEPGAPNIIDVIESQRRCGHDRAISDAIALRDRIMCRFLAVSATTQTFSTDTRHYVRDLAHVIRGNIDWALTVPRYTVDGATVSDYFAISPSPADDSADPPGIASIDWWWQV</sequence>
<dbReference type="SUPFAM" id="SSF48576">
    <property type="entry name" value="Terpenoid synthases"/>
    <property type="match status" value="1"/>
</dbReference>
<accession>A0A7G1KBT1</accession>
<keyword evidence="2" id="KW-1185">Reference proteome</keyword>
<evidence type="ECO:0008006" key="3">
    <source>
        <dbReference type="Google" id="ProtNLM"/>
    </source>
</evidence>
<dbReference type="GeneID" id="80345009"/>
<dbReference type="Pfam" id="PF19086">
    <property type="entry name" value="Terpene_syn_C_2"/>
    <property type="match status" value="1"/>
</dbReference>
<name>A0A7G1KBT1_9NOCA</name>
<dbReference type="EMBL" id="AP023396">
    <property type="protein sequence ID" value="BCK52612.1"/>
    <property type="molecule type" value="Genomic_DNA"/>
</dbReference>
<evidence type="ECO:0000313" key="2">
    <source>
        <dbReference type="Proteomes" id="UP000516173"/>
    </source>
</evidence>
<dbReference type="KEGG" id="nwl:NWFMUON74_03840"/>